<evidence type="ECO:0000259" key="4">
    <source>
        <dbReference type="Pfam" id="PF00082"/>
    </source>
</evidence>
<feature type="domain" description="Peptidase S8/S53" evidence="4">
    <location>
        <begin position="96"/>
        <end position="208"/>
    </location>
</feature>
<name>A0A1T5CF26_9FIRM</name>
<evidence type="ECO:0000313" key="5">
    <source>
        <dbReference type="EMBL" id="SKB58088.1"/>
    </source>
</evidence>
<dbReference type="RefSeq" id="WP_079589961.1">
    <property type="nucleotide sequence ID" value="NZ_FUYN01000005.1"/>
</dbReference>
<dbReference type="PRINTS" id="PR00723">
    <property type="entry name" value="SUBTILISIN"/>
</dbReference>
<gene>
    <name evidence="5" type="ORF">SAMN02745120_2145</name>
</gene>
<dbReference type="EMBL" id="FUYN01000005">
    <property type="protein sequence ID" value="SKB58088.1"/>
    <property type="molecule type" value="Genomic_DNA"/>
</dbReference>
<evidence type="ECO:0000256" key="2">
    <source>
        <dbReference type="ARBA" id="ARBA00022801"/>
    </source>
</evidence>
<dbReference type="InterPro" id="IPR000209">
    <property type="entry name" value="Peptidase_S8/S53_dom"/>
</dbReference>
<dbReference type="OrthoDB" id="1757800at2"/>
<keyword evidence="3" id="KW-0720">Serine protease</keyword>
<evidence type="ECO:0000313" key="6">
    <source>
        <dbReference type="Proteomes" id="UP000243406"/>
    </source>
</evidence>
<dbReference type="SUPFAM" id="SSF52743">
    <property type="entry name" value="Subtilisin-like"/>
    <property type="match status" value="1"/>
</dbReference>
<dbReference type="Gene3D" id="3.40.50.200">
    <property type="entry name" value="Peptidase S8/S53 domain"/>
    <property type="match status" value="1"/>
</dbReference>
<sequence length="269" mass="29956">MNNNEKYKITSNEYADLIIAYNGNMDILESNPNYSYNLINDKLAILHIPVNEITENGIYRFSYSSMPKCYGIMTYIQAENVPGFTLHQLPSETLTGKGVIIGIVDTGIVYTMPVFQYPDKTSKIISIWDQTIESNHNPNGFYYGTEYNRDQINAAINSDNPHNIVPSTDDIGEGTAMAGIAAAFYDQKKQFAGEAINSELVIVKLKPAKPYLKDFFGIPEDAICYQENDFMMGIKYLLAIANRENRPIVICTGIGSSQGSHTGNDIISN</sequence>
<dbReference type="Proteomes" id="UP000243406">
    <property type="component" value="Unassembled WGS sequence"/>
</dbReference>
<dbReference type="InterPro" id="IPR036852">
    <property type="entry name" value="Peptidase_S8/S53_dom_sf"/>
</dbReference>
<keyword evidence="6" id="KW-1185">Reference proteome</keyword>
<proteinExistence type="predicted"/>
<dbReference type="AlphaFoldDB" id="A0A1T5CF26"/>
<dbReference type="GO" id="GO:0004252">
    <property type="term" value="F:serine-type endopeptidase activity"/>
    <property type="evidence" value="ECO:0007669"/>
    <property type="project" value="InterPro"/>
</dbReference>
<protein>
    <submittedName>
        <fullName evidence="5">Subtilase family protein</fullName>
    </submittedName>
</protein>
<evidence type="ECO:0000256" key="3">
    <source>
        <dbReference type="ARBA" id="ARBA00022825"/>
    </source>
</evidence>
<dbReference type="GO" id="GO:0006508">
    <property type="term" value="P:proteolysis"/>
    <property type="evidence" value="ECO:0007669"/>
    <property type="project" value="UniProtKB-KW"/>
</dbReference>
<dbReference type="Pfam" id="PF00082">
    <property type="entry name" value="Peptidase_S8"/>
    <property type="match status" value="1"/>
</dbReference>
<reference evidence="6" key="1">
    <citation type="submission" date="2017-02" db="EMBL/GenBank/DDBJ databases">
        <authorList>
            <person name="Varghese N."/>
            <person name="Submissions S."/>
        </authorList>
    </citation>
    <scope>NUCLEOTIDE SEQUENCE [LARGE SCALE GENOMIC DNA]</scope>
    <source>
        <strain evidence="6">ATCC 35199</strain>
    </source>
</reference>
<dbReference type="InterPro" id="IPR015500">
    <property type="entry name" value="Peptidase_S8_subtilisin-rel"/>
</dbReference>
<evidence type="ECO:0000256" key="1">
    <source>
        <dbReference type="ARBA" id="ARBA00022670"/>
    </source>
</evidence>
<organism evidence="5 6">
    <name type="scientific">Acetoanaerobium noterae</name>
    <dbReference type="NCBI Taxonomy" id="745369"/>
    <lineage>
        <taxon>Bacteria</taxon>
        <taxon>Bacillati</taxon>
        <taxon>Bacillota</taxon>
        <taxon>Clostridia</taxon>
        <taxon>Peptostreptococcales</taxon>
        <taxon>Filifactoraceae</taxon>
        <taxon>Acetoanaerobium</taxon>
    </lineage>
</organism>
<keyword evidence="1" id="KW-0645">Protease</keyword>
<accession>A0A1T5CF26</accession>
<keyword evidence="2" id="KW-0378">Hydrolase</keyword>